<keyword evidence="1" id="KW-0732">Signal</keyword>
<sequence>MRRVNRWGCCGVLCLLLLTGCATRSPAPVAAVPPLQLAPATLGSSLTLVQRLTVLKVPRNGGEAASTGRSIDVLLELDPARVRLAGFVMNQRVLTLDYDGKTLRSQRHPLLPMEVDAAHVLRDVQLVYWPASALQAALPPGWTLDESERARVLRSRDGSAVVNIRYAAGAPRWIGTAELDNVAEHYRLRIESALQPEEAP</sequence>
<proteinExistence type="predicted"/>
<dbReference type="OrthoDB" id="6228084at2"/>
<reference evidence="2 3" key="1">
    <citation type="submission" date="2018-04" db="EMBL/GenBank/DDBJ databases">
        <title>Denitrifier Microvirgula.</title>
        <authorList>
            <person name="Anderson E."/>
            <person name="Jang J."/>
            <person name="Ishii S."/>
        </authorList>
    </citation>
    <scope>NUCLEOTIDE SEQUENCE [LARGE SCALE GENOMIC DNA]</scope>
    <source>
        <strain evidence="2 3">BE2.4</strain>
    </source>
</reference>
<evidence type="ECO:0000313" key="2">
    <source>
        <dbReference type="EMBL" id="AVY94240.1"/>
    </source>
</evidence>
<feature type="signal peptide" evidence="1">
    <location>
        <begin position="1"/>
        <end position="24"/>
    </location>
</feature>
<dbReference type="RefSeq" id="WP_028499523.1">
    <property type="nucleotide sequence ID" value="NZ_CP028519.1"/>
</dbReference>
<keyword evidence="3" id="KW-1185">Reference proteome</keyword>
<organism evidence="2 3">
    <name type="scientific">Microvirgula aerodenitrificans</name>
    <dbReference type="NCBI Taxonomy" id="57480"/>
    <lineage>
        <taxon>Bacteria</taxon>
        <taxon>Pseudomonadati</taxon>
        <taxon>Pseudomonadota</taxon>
        <taxon>Betaproteobacteria</taxon>
        <taxon>Neisseriales</taxon>
        <taxon>Aquaspirillaceae</taxon>
        <taxon>Microvirgula</taxon>
    </lineage>
</organism>
<dbReference type="KEGG" id="maer:DAI18_09440"/>
<dbReference type="EMBL" id="CP028519">
    <property type="protein sequence ID" value="AVY94240.1"/>
    <property type="molecule type" value="Genomic_DNA"/>
</dbReference>
<dbReference type="Proteomes" id="UP000244173">
    <property type="component" value="Chromosome"/>
</dbReference>
<dbReference type="PROSITE" id="PS51257">
    <property type="entry name" value="PROKAR_LIPOPROTEIN"/>
    <property type="match status" value="1"/>
</dbReference>
<accession>A0A2S0PA19</accession>
<feature type="chain" id="PRO_5015534473" evidence="1">
    <location>
        <begin position="25"/>
        <end position="200"/>
    </location>
</feature>
<evidence type="ECO:0000313" key="3">
    <source>
        <dbReference type="Proteomes" id="UP000244173"/>
    </source>
</evidence>
<dbReference type="Pfam" id="PF11659">
    <property type="entry name" value="DUF3261"/>
    <property type="match status" value="1"/>
</dbReference>
<dbReference type="STRING" id="1122240.GCA_000620105_02509"/>
<gene>
    <name evidence="2" type="ORF">DAI18_09440</name>
</gene>
<evidence type="ECO:0000256" key="1">
    <source>
        <dbReference type="SAM" id="SignalP"/>
    </source>
</evidence>
<name>A0A2S0PA19_9NEIS</name>
<protein>
    <submittedName>
        <fullName evidence="2">DUF3261 domain-containing protein</fullName>
    </submittedName>
</protein>
<dbReference type="InterPro" id="IPR021675">
    <property type="entry name" value="DUF3261"/>
</dbReference>
<dbReference type="AlphaFoldDB" id="A0A2S0PA19"/>